<sequence>MAIKIASVLVAKGSFERGKEILDSQYLMTGADQRFGCLDAYSKSSSPCEIAKLRKNFHLMAIASFAARNASVDDHQILSALERILNESSTEAAASQYESAKLFFLSLLDMRFTSLKDVFLKCFMQFLVERDEIAKAIMDLNEFLSYGKSKSTSGAMFIVLRAAYCSKDQHLIEQVKTSMENWIKSNLQRVCLNGCVMLAEEKPIEFAEYLRVIRFVC</sequence>
<keyword evidence="2" id="KW-1185">Reference proteome</keyword>
<name>A0A0M3J460_ANISI</name>
<proteinExistence type="predicted"/>
<evidence type="ECO:0000313" key="3">
    <source>
        <dbReference type="WBParaSite" id="ASIM_0000232701-mRNA-1"/>
    </source>
</evidence>
<evidence type="ECO:0000313" key="1">
    <source>
        <dbReference type="EMBL" id="VDK19721.1"/>
    </source>
</evidence>
<protein>
    <submittedName>
        <fullName evidence="1 3">Uncharacterized protein</fullName>
    </submittedName>
</protein>
<evidence type="ECO:0000313" key="2">
    <source>
        <dbReference type="Proteomes" id="UP000267096"/>
    </source>
</evidence>
<organism evidence="3">
    <name type="scientific">Anisakis simplex</name>
    <name type="common">Herring worm</name>
    <dbReference type="NCBI Taxonomy" id="6269"/>
    <lineage>
        <taxon>Eukaryota</taxon>
        <taxon>Metazoa</taxon>
        <taxon>Ecdysozoa</taxon>
        <taxon>Nematoda</taxon>
        <taxon>Chromadorea</taxon>
        <taxon>Rhabditida</taxon>
        <taxon>Spirurina</taxon>
        <taxon>Ascaridomorpha</taxon>
        <taxon>Ascaridoidea</taxon>
        <taxon>Anisakidae</taxon>
        <taxon>Anisakis</taxon>
        <taxon>Anisakis simplex complex</taxon>
    </lineage>
</organism>
<dbReference type="EMBL" id="UYRR01002831">
    <property type="protein sequence ID" value="VDK19721.1"/>
    <property type="molecule type" value="Genomic_DNA"/>
</dbReference>
<dbReference type="OrthoDB" id="5794438at2759"/>
<dbReference type="Proteomes" id="UP000267096">
    <property type="component" value="Unassembled WGS sequence"/>
</dbReference>
<accession>A0A0M3J460</accession>
<gene>
    <name evidence="1" type="ORF">ASIM_LOCUS2192</name>
</gene>
<dbReference type="WBParaSite" id="ASIM_0000232701-mRNA-1">
    <property type="protein sequence ID" value="ASIM_0000232701-mRNA-1"/>
    <property type="gene ID" value="ASIM_0000232701"/>
</dbReference>
<dbReference type="AlphaFoldDB" id="A0A0M3J460"/>
<reference evidence="3" key="1">
    <citation type="submission" date="2017-02" db="UniProtKB">
        <authorList>
            <consortium name="WormBaseParasite"/>
        </authorList>
    </citation>
    <scope>IDENTIFICATION</scope>
</reference>
<reference evidence="1 2" key="2">
    <citation type="submission" date="2018-11" db="EMBL/GenBank/DDBJ databases">
        <authorList>
            <consortium name="Pathogen Informatics"/>
        </authorList>
    </citation>
    <scope>NUCLEOTIDE SEQUENCE [LARGE SCALE GENOMIC DNA]</scope>
</reference>